<comment type="caution">
    <text evidence="1">The sequence shown here is derived from an EMBL/GenBank/DDBJ whole genome shotgun (WGS) entry which is preliminary data.</text>
</comment>
<accession>A0A3E2BLV3</accession>
<dbReference type="Proteomes" id="UP000257323">
    <property type="component" value="Unassembled WGS sequence"/>
</dbReference>
<evidence type="ECO:0000313" key="2">
    <source>
        <dbReference type="Proteomes" id="UP000257323"/>
    </source>
</evidence>
<proteinExistence type="predicted"/>
<protein>
    <submittedName>
        <fullName evidence="1">Uncharacterized protein</fullName>
    </submittedName>
</protein>
<name>A0A3E2BLV3_9BACT</name>
<evidence type="ECO:0000313" key="1">
    <source>
        <dbReference type="EMBL" id="RFT15632.1"/>
    </source>
</evidence>
<organism evidence="1 2">
    <name type="scientific">Candidatus Saccharicenans subterraneus</name>
    <dbReference type="NCBI Taxonomy" id="2508984"/>
    <lineage>
        <taxon>Bacteria</taxon>
        <taxon>Candidatus Aminicenantota</taxon>
        <taxon>Candidatus Aminicenantia</taxon>
        <taxon>Candidatus Aminicenantales</taxon>
        <taxon>Candidatus Saccharicenantaceae</taxon>
        <taxon>Candidatus Saccharicenans</taxon>
    </lineage>
</organism>
<dbReference type="EMBL" id="QUAH01000007">
    <property type="protein sequence ID" value="RFT15632.1"/>
    <property type="molecule type" value="Genomic_DNA"/>
</dbReference>
<gene>
    <name evidence="1" type="ORF">OP8BY_0007</name>
</gene>
<reference evidence="1 2" key="1">
    <citation type="submission" date="2018-08" db="EMBL/GenBank/DDBJ databases">
        <title>Genome analysis of the thermophilic bacterium of the candidate phylum Aminicenantes from deep subsurface aquifer revealed its physiology and ecological role.</title>
        <authorList>
            <person name="Kadnikov V.V."/>
            <person name="Mardanov A.V."/>
            <person name="Beletsky A.V."/>
            <person name="Karnachuk O.V."/>
            <person name="Ravin N.V."/>
        </authorList>
    </citation>
    <scope>NUCLEOTIDE SEQUENCE [LARGE SCALE GENOMIC DNA]</scope>
    <source>
        <strain evidence="1">BY38</strain>
    </source>
</reference>
<sequence length="91" mass="10535">METEFQGREYGKRGYPDEKLIRRRQRTGQAILGDGADNRQYMNSHSYIQGGAGPFWRAIKDIECGKGGLRVIKPNLQEKRGKMIMRKRMGF</sequence>
<dbReference type="AlphaFoldDB" id="A0A3E2BLV3"/>